<protein>
    <submittedName>
        <fullName evidence="9">NAD(P)/FAD-dependent oxidoreductase</fullName>
    </submittedName>
</protein>
<gene>
    <name evidence="9" type="ORF">ENR59_03540</name>
</gene>
<dbReference type="InterPro" id="IPR045854">
    <property type="entry name" value="NO2/SO3_Rdtase_4Fe4S_sf"/>
</dbReference>
<dbReference type="PROSITE" id="PS00365">
    <property type="entry name" value="NIR_SIR"/>
    <property type="match status" value="1"/>
</dbReference>
<dbReference type="PRINTS" id="PR00397">
    <property type="entry name" value="SIROHAEM"/>
</dbReference>
<keyword evidence="1" id="KW-0004">4Fe-4S</keyword>
<dbReference type="AlphaFoldDB" id="A0A7C3W8T5"/>
<dbReference type="EMBL" id="DSRP01000246">
    <property type="protein sequence ID" value="HGG92006.1"/>
    <property type="molecule type" value="Genomic_DNA"/>
</dbReference>
<sequence>MTPKETPRGAILQRDGETWAIVPRTPVGLITPDVLDALNSVVKKYAIPIVKITSGQRIALVGMKAEQVEEIWKDLGNRVGQAIELCVHFVQACPGTSVCKFGVQDSLGLGLELEKLYVGMELPAKVKMGVSGCPLCCASSLVRDIGVSGKKSGFSVSFGGHPGNKPRVADVVAEDLTQDQVVELVRKLLEYYRDNAKKKERCARFAERVGIEAIKAAVL</sequence>
<dbReference type="GO" id="GO:0020037">
    <property type="term" value="F:heme binding"/>
    <property type="evidence" value="ECO:0007669"/>
    <property type="project" value="InterPro"/>
</dbReference>
<keyword evidence="5" id="KW-0408">Iron</keyword>
<proteinExistence type="predicted"/>
<evidence type="ECO:0000256" key="3">
    <source>
        <dbReference type="ARBA" id="ARBA00022723"/>
    </source>
</evidence>
<dbReference type="InterPro" id="IPR036136">
    <property type="entry name" value="Nit/Sulf_reduc_fer-like_dom_sf"/>
</dbReference>
<dbReference type="Pfam" id="PF01077">
    <property type="entry name" value="NIR_SIR"/>
    <property type="match status" value="1"/>
</dbReference>
<dbReference type="InterPro" id="IPR052034">
    <property type="entry name" value="NasD-like"/>
</dbReference>
<dbReference type="Gene3D" id="3.90.480.10">
    <property type="entry name" value="Sulfite Reductase Hemoprotein,Domain 2"/>
    <property type="match status" value="1"/>
</dbReference>
<keyword evidence="4" id="KW-0560">Oxidoreductase</keyword>
<dbReference type="InterPro" id="IPR005117">
    <property type="entry name" value="NiRdtase/SiRdtase_haem-b_fer"/>
</dbReference>
<name>A0A7C3W8T5_9BACT</name>
<evidence type="ECO:0000259" key="8">
    <source>
        <dbReference type="Pfam" id="PF03460"/>
    </source>
</evidence>
<dbReference type="Gene3D" id="3.30.413.10">
    <property type="entry name" value="Sulfite Reductase Hemoprotein, domain 1"/>
    <property type="match status" value="1"/>
</dbReference>
<dbReference type="GO" id="GO:0051539">
    <property type="term" value="F:4 iron, 4 sulfur cluster binding"/>
    <property type="evidence" value="ECO:0007669"/>
    <property type="project" value="UniProtKB-KW"/>
</dbReference>
<accession>A0A7C3W8T5</accession>
<evidence type="ECO:0000256" key="1">
    <source>
        <dbReference type="ARBA" id="ARBA00022485"/>
    </source>
</evidence>
<evidence type="ECO:0000256" key="4">
    <source>
        <dbReference type="ARBA" id="ARBA00023002"/>
    </source>
</evidence>
<feature type="domain" description="Nitrite/Sulfite reductase ferredoxin-like" evidence="8">
    <location>
        <begin position="12"/>
        <end position="76"/>
    </location>
</feature>
<dbReference type="InterPro" id="IPR006067">
    <property type="entry name" value="NO2/SO3_Rdtase_4Fe4S_dom"/>
</dbReference>
<keyword evidence="3" id="KW-0479">Metal-binding</keyword>
<keyword evidence="2" id="KW-0349">Heme</keyword>
<dbReference type="PANTHER" id="PTHR43809:SF1">
    <property type="entry name" value="NITRITE REDUCTASE (NADH) LARGE SUBUNIT"/>
    <property type="match status" value="1"/>
</dbReference>
<dbReference type="PIRSF" id="PIRSF037487">
    <property type="entry name" value="Sulfite_red_assimil"/>
    <property type="match status" value="1"/>
</dbReference>
<dbReference type="GO" id="GO:0046872">
    <property type="term" value="F:metal ion binding"/>
    <property type="evidence" value="ECO:0007669"/>
    <property type="project" value="UniProtKB-KW"/>
</dbReference>
<feature type="domain" description="Nitrite/sulphite reductase 4Fe-4S" evidence="7">
    <location>
        <begin position="90"/>
        <end position="218"/>
    </location>
</feature>
<evidence type="ECO:0000313" key="9">
    <source>
        <dbReference type="EMBL" id="HGG92006.1"/>
    </source>
</evidence>
<dbReference type="InterPro" id="IPR017220">
    <property type="entry name" value="Sulphite_reductase_assimil"/>
</dbReference>
<evidence type="ECO:0000256" key="6">
    <source>
        <dbReference type="ARBA" id="ARBA00023014"/>
    </source>
</evidence>
<organism evidence="9">
    <name type="scientific">Fundidesulfovibrio putealis</name>
    <dbReference type="NCBI Taxonomy" id="270496"/>
    <lineage>
        <taxon>Bacteria</taxon>
        <taxon>Pseudomonadati</taxon>
        <taxon>Thermodesulfobacteriota</taxon>
        <taxon>Desulfovibrionia</taxon>
        <taxon>Desulfovibrionales</taxon>
        <taxon>Desulfovibrionaceae</taxon>
        <taxon>Fundidesulfovibrio</taxon>
    </lineage>
</organism>
<keyword evidence="6" id="KW-0411">Iron-sulfur</keyword>
<evidence type="ECO:0000256" key="2">
    <source>
        <dbReference type="ARBA" id="ARBA00022617"/>
    </source>
</evidence>
<dbReference type="PANTHER" id="PTHR43809">
    <property type="entry name" value="NITRITE REDUCTASE (NADH) LARGE SUBUNIT"/>
    <property type="match status" value="1"/>
</dbReference>
<dbReference type="SUPFAM" id="SSF56014">
    <property type="entry name" value="Nitrite and sulphite reductase 4Fe-4S domain-like"/>
    <property type="match status" value="1"/>
</dbReference>
<dbReference type="Pfam" id="PF03460">
    <property type="entry name" value="NIR_SIR_ferr"/>
    <property type="match status" value="1"/>
</dbReference>
<dbReference type="SUPFAM" id="SSF55124">
    <property type="entry name" value="Nitrite/Sulfite reductase N-terminal domain-like"/>
    <property type="match status" value="1"/>
</dbReference>
<dbReference type="GO" id="GO:0016491">
    <property type="term" value="F:oxidoreductase activity"/>
    <property type="evidence" value="ECO:0007669"/>
    <property type="project" value="UniProtKB-KW"/>
</dbReference>
<comment type="caution">
    <text evidence="9">The sequence shown here is derived from an EMBL/GenBank/DDBJ whole genome shotgun (WGS) entry which is preliminary data.</text>
</comment>
<dbReference type="InterPro" id="IPR006066">
    <property type="entry name" value="NO2/SO3_Rdtase_FeS/sirohaem_BS"/>
</dbReference>
<evidence type="ECO:0000259" key="7">
    <source>
        <dbReference type="Pfam" id="PF01077"/>
    </source>
</evidence>
<reference evidence="9" key="1">
    <citation type="journal article" date="2020" name="mSystems">
        <title>Genome- and Community-Level Interaction Insights into Carbon Utilization and Element Cycling Functions of Hydrothermarchaeota in Hydrothermal Sediment.</title>
        <authorList>
            <person name="Zhou Z."/>
            <person name="Liu Y."/>
            <person name="Xu W."/>
            <person name="Pan J."/>
            <person name="Luo Z.H."/>
            <person name="Li M."/>
        </authorList>
    </citation>
    <scope>NUCLEOTIDE SEQUENCE [LARGE SCALE GENOMIC DNA]</scope>
    <source>
        <strain evidence="9">SpSt-413</strain>
    </source>
</reference>
<evidence type="ECO:0000256" key="5">
    <source>
        <dbReference type="ARBA" id="ARBA00023004"/>
    </source>
</evidence>